<dbReference type="CDD" id="cd06261">
    <property type="entry name" value="TM_PBP2"/>
    <property type="match status" value="1"/>
</dbReference>
<dbReference type="STRING" id="177439.DP1206"/>
<name>Q6ANY9_DESPS</name>
<feature type="transmembrane region" description="Helical" evidence="7">
    <location>
        <begin position="192"/>
        <end position="211"/>
    </location>
</feature>
<keyword evidence="10" id="KW-1185">Reference proteome</keyword>
<feature type="transmembrane region" description="Helical" evidence="7">
    <location>
        <begin position="110"/>
        <end position="133"/>
    </location>
</feature>
<protein>
    <submittedName>
        <fullName evidence="9">Related to peptide ABC transporter, permease protein</fullName>
    </submittedName>
</protein>
<dbReference type="KEGG" id="dps:DP1206"/>
<sequence>MFMPFDIMRTFMFTMIYKRLFTAIFSLFIVGVLVFFVTESLPGDFCTSYLGQNATGSRLEQCRIDNNLNAPLVERFSLWSENVVSGNLGTSLKRQRPVSDVLVPRLENTLILGGIAALIGIPIAIFLGCIAGLRANKKSDHFISIASLFTMTVPEFVTATLLTLIFSIWLPWFPAVTLIGENASLSELLPNVVLPVVALSMAMIAHILRMVRSCMITVMNSSYIKMARLKGIPYWYIVFHHALPNALLPAINIIALTIAWLLGGVVIIEQVFNYPGIGSLMISAIYDRDLPVVQGVAIVLAIIYILVNLCADLLTCILNPKLRTQQGY</sequence>
<dbReference type="InterPro" id="IPR045621">
    <property type="entry name" value="BPD_transp_1_N"/>
</dbReference>
<dbReference type="PANTHER" id="PTHR43163">
    <property type="entry name" value="DIPEPTIDE TRANSPORT SYSTEM PERMEASE PROTEIN DPPB-RELATED"/>
    <property type="match status" value="1"/>
</dbReference>
<feature type="transmembrane region" description="Helical" evidence="7">
    <location>
        <begin position="292"/>
        <end position="318"/>
    </location>
</feature>
<evidence type="ECO:0000313" key="10">
    <source>
        <dbReference type="Proteomes" id="UP000000602"/>
    </source>
</evidence>
<feature type="domain" description="ABC transmembrane type-1" evidence="8">
    <location>
        <begin position="106"/>
        <end position="315"/>
    </location>
</feature>
<dbReference type="PANTHER" id="PTHR43163:SF3">
    <property type="entry name" value="PEPTIDE ABC TRANSPORTER PERMEASE PROTEIN"/>
    <property type="match status" value="1"/>
</dbReference>
<feature type="transmembrane region" description="Helical" evidence="7">
    <location>
        <begin position="246"/>
        <end position="272"/>
    </location>
</feature>
<proteinExistence type="inferred from homology"/>
<dbReference type="InterPro" id="IPR000515">
    <property type="entry name" value="MetI-like"/>
</dbReference>
<gene>
    <name evidence="9" type="ordered locus">DP1206</name>
</gene>
<evidence type="ECO:0000256" key="3">
    <source>
        <dbReference type="ARBA" id="ARBA00022475"/>
    </source>
</evidence>
<dbReference type="GO" id="GO:0005886">
    <property type="term" value="C:plasma membrane"/>
    <property type="evidence" value="ECO:0007669"/>
    <property type="project" value="UniProtKB-SubCell"/>
</dbReference>
<dbReference type="Gene3D" id="1.10.3720.10">
    <property type="entry name" value="MetI-like"/>
    <property type="match status" value="1"/>
</dbReference>
<comment type="similarity">
    <text evidence="7">Belongs to the binding-protein-dependent transport system permease family.</text>
</comment>
<evidence type="ECO:0000256" key="2">
    <source>
        <dbReference type="ARBA" id="ARBA00022448"/>
    </source>
</evidence>
<feature type="transmembrane region" description="Helical" evidence="7">
    <location>
        <begin position="145"/>
        <end position="172"/>
    </location>
</feature>
<feature type="transmembrane region" description="Helical" evidence="7">
    <location>
        <begin position="20"/>
        <end position="38"/>
    </location>
</feature>
<evidence type="ECO:0000256" key="5">
    <source>
        <dbReference type="ARBA" id="ARBA00022989"/>
    </source>
</evidence>
<keyword evidence="5 7" id="KW-1133">Transmembrane helix</keyword>
<evidence type="ECO:0000259" key="8">
    <source>
        <dbReference type="PROSITE" id="PS50928"/>
    </source>
</evidence>
<evidence type="ECO:0000256" key="6">
    <source>
        <dbReference type="ARBA" id="ARBA00023136"/>
    </source>
</evidence>
<comment type="subcellular location">
    <subcellularLocation>
        <location evidence="1 7">Cell membrane</location>
        <topology evidence="1 7">Multi-pass membrane protein</topology>
    </subcellularLocation>
</comment>
<accession>Q6ANY9</accession>
<keyword evidence="3" id="KW-1003">Cell membrane</keyword>
<evidence type="ECO:0000256" key="4">
    <source>
        <dbReference type="ARBA" id="ARBA00022692"/>
    </source>
</evidence>
<dbReference type="Pfam" id="PF00528">
    <property type="entry name" value="BPD_transp_1"/>
    <property type="match status" value="1"/>
</dbReference>
<dbReference type="InterPro" id="IPR035906">
    <property type="entry name" value="MetI-like_sf"/>
</dbReference>
<dbReference type="AlphaFoldDB" id="Q6ANY9"/>
<dbReference type="GO" id="GO:0055085">
    <property type="term" value="P:transmembrane transport"/>
    <property type="evidence" value="ECO:0007669"/>
    <property type="project" value="InterPro"/>
</dbReference>
<evidence type="ECO:0000313" key="9">
    <source>
        <dbReference type="EMBL" id="CAG35935.1"/>
    </source>
</evidence>
<dbReference type="SUPFAM" id="SSF161098">
    <property type="entry name" value="MetI-like"/>
    <property type="match status" value="1"/>
</dbReference>
<dbReference type="PROSITE" id="PS50928">
    <property type="entry name" value="ABC_TM1"/>
    <property type="match status" value="1"/>
</dbReference>
<keyword evidence="2 7" id="KW-0813">Transport</keyword>
<keyword evidence="4 7" id="KW-0812">Transmembrane</keyword>
<dbReference type="HOGENOM" id="CLU_036879_0_1_7"/>
<evidence type="ECO:0000256" key="7">
    <source>
        <dbReference type="RuleBase" id="RU363032"/>
    </source>
</evidence>
<dbReference type="Pfam" id="PF19300">
    <property type="entry name" value="BPD_transp_1_N"/>
    <property type="match status" value="1"/>
</dbReference>
<organism evidence="9 10">
    <name type="scientific">Desulfotalea psychrophila (strain LSv54 / DSM 12343)</name>
    <dbReference type="NCBI Taxonomy" id="177439"/>
    <lineage>
        <taxon>Bacteria</taxon>
        <taxon>Pseudomonadati</taxon>
        <taxon>Thermodesulfobacteriota</taxon>
        <taxon>Desulfobulbia</taxon>
        <taxon>Desulfobulbales</taxon>
        <taxon>Desulfocapsaceae</taxon>
        <taxon>Desulfotalea</taxon>
    </lineage>
</organism>
<reference evidence="10" key="1">
    <citation type="journal article" date="2004" name="Environ. Microbiol.">
        <title>The genome of Desulfotalea psychrophila, a sulfate-reducing bacterium from permanently cold Arctic sediments.</title>
        <authorList>
            <person name="Rabus R."/>
            <person name="Ruepp A."/>
            <person name="Frickey T."/>
            <person name="Rattei T."/>
            <person name="Fartmann B."/>
            <person name="Stark M."/>
            <person name="Bauer M."/>
            <person name="Zibat A."/>
            <person name="Lombardot T."/>
            <person name="Becker I."/>
            <person name="Amann J."/>
            <person name="Gellner K."/>
            <person name="Teeling H."/>
            <person name="Leuschner W.D."/>
            <person name="Gloeckner F.-O."/>
            <person name="Lupas A.N."/>
            <person name="Amann R."/>
            <person name="Klenk H.-P."/>
        </authorList>
    </citation>
    <scope>NUCLEOTIDE SEQUENCE [LARGE SCALE GENOMIC DNA]</scope>
    <source>
        <strain evidence="10">DSM 12343 / LSv54</strain>
    </source>
</reference>
<dbReference type="eggNOG" id="COG0601">
    <property type="taxonomic scope" value="Bacteria"/>
</dbReference>
<dbReference type="Proteomes" id="UP000000602">
    <property type="component" value="Chromosome"/>
</dbReference>
<evidence type="ECO:0000256" key="1">
    <source>
        <dbReference type="ARBA" id="ARBA00004651"/>
    </source>
</evidence>
<dbReference type="EMBL" id="CR522870">
    <property type="protein sequence ID" value="CAG35935.1"/>
    <property type="molecule type" value="Genomic_DNA"/>
</dbReference>
<keyword evidence="6 7" id="KW-0472">Membrane</keyword>